<evidence type="ECO:0000256" key="2">
    <source>
        <dbReference type="ARBA" id="ARBA00023186"/>
    </source>
</evidence>
<keyword evidence="7" id="KW-1185">Reference proteome</keyword>
<dbReference type="OrthoDB" id="416811at2759"/>
<dbReference type="PANTHER" id="PTHR21237">
    <property type="entry name" value="GRPE PROTEIN"/>
    <property type="match status" value="1"/>
</dbReference>
<name>A0A812P462_9DINO</name>
<evidence type="ECO:0000256" key="4">
    <source>
        <dbReference type="SAM" id="Coils"/>
    </source>
</evidence>
<comment type="caution">
    <text evidence="6">The sequence shown here is derived from an EMBL/GenBank/DDBJ whole genome shotgun (WGS) entry which is preliminary data.</text>
</comment>
<accession>A0A812P462</accession>
<dbReference type="GO" id="GO:0051087">
    <property type="term" value="F:protein-folding chaperone binding"/>
    <property type="evidence" value="ECO:0007669"/>
    <property type="project" value="InterPro"/>
</dbReference>
<keyword evidence="2" id="KW-0143">Chaperone</keyword>
<feature type="coiled-coil region" evidence="4">
    <location>
        <begin position="58"/>
        <end position="92"/>
    </location>
</feature>
<comment type="similarity">
    <text evidence="1 3">Belongs to the GrpE family.</text>
</comment>
<dbReference type="Pfam" id="PF01025">
    <property type="entry name" value="GrpE"/>
    <property type="match status" value="1"/>
</dbReference>
<dbReference type="PRINTS" id="PR00773">
    <property type="entry name" value="GRPEPROTEIN"/>
</dbReference>
<dbReference type="Proteomes" id="UP000604046">
    <property type="component" value="Unassembled WGS sequence"/>
</dbReference>
<evidence type="ECO:0000256" key="5">
    <source>
        <dbReference type="SAM" id="MobiDB-lite"/>
    </source>
</evidence>
<feature type="compositionally biased region" description="Polar residues" evidence="5">
    <location>
        <begin position="467"/>
        <end position="477"/>
    </location>
</feature>
<evidence type="ECO:0000256" key="1">
    <source>
        <dbReference type="ARBA" id="ARBA00009054"/>
    </source>
</evidence>
<dbReference type="InterPro" id="IPR013805">
    <property type="entry name" value="GrpE_CC"/>
</dbReference>
<feature type="region of interest" description="Disordered" evidence="5">
    <location>
        <begin position="450"/>
        <end position="477"/>
    </location>
</feature>
<organism evidence="6 7">
    <name type="scientific">Symbiodinium natans</name>
    <dbReference type="NCBI Taxonomy" id="878477"/>
    <lineage>
        <taxon>Eukaryota</taxon>
        <taxon>Sar</taxon>
        <taxon>Alveolata</taxon>
        <taxon>Dinophyceae</taxon>
        <taxon>Suessiales</taxon>
        <taxon>Symbiodiniaceae</taxon>
        <taxon>Symbiodinium</taxon>
    </lineage>
</organism>
<dbReference type="SUPFAM" id="SSF58014">
    <property type="entry name" value="Coiled-coil domain of nucleotide exchange factor GrpE"/>
    <property type="match status" value="1"/>
</dbReference>
<proteinExistence type="inferred from homology"/>
<keyword evidence="4" id="KW-0175">Coiled coil</keyword>
<dbReference type="AlphaFoldDB" id="A0A812P462"/>
<dbReference type="EMBL" id="CAJNDS010002111">
    <property type="protein sequence ID" value="CAE7332997.1"/>
    <property type="molecule type" value="Genomic_DNA"/>
</dbReference>
<dbReference type="Gene3D" id="3.90.20.20">
    <property type="match status" value="1"/>
</dbReference>
<feature type="compositionally biased region" description="Low complexity" evidence="5">
    <location>
        <begin position="454"/>
        <end position="466"/>
    </location>
</feature>
<dbReference type="GO" id="GO:0042803">
    <property type="term" value="F:protein homodimerization activity"/>
    <property type="evidence" value="ECO:0007669"/>
    <property type="project" value="InterPro"/>
</dbReference>
<evidence type="ECO:0000313" key="6">
    <source>
        <dbReference type="EMBL" id="CAE7332997.1"/>
    </source>
</evidence>
<dbReference type="PANTHER" id="PTHR21237:SF23">
    <property type="entry name" value="GRPE PROTEIN HOMOLOG, MITOCHONDRIAL"/>
    <property type="match status" value="1"/>
</dbReference>
<dbReference type="GO" id="GO:0051082">
    <property type="term" value="F:unfolded protein binding"/>
    <property type="evidence" value="ECO:0007669"/>
    <property type="project" value="TreeGrafter"/>
</dbReference>
<dbReference type="InterPro" id="IPR000740">
    <property type="entry name" value="GrpE"/>
</dbReference>
<reference evidence="6" key="1">
    <citation type="submission" date="2021-02" db="EMBL/GenBank/DDBJ databases">
        <authorList>
            <person name="Dougan E. K."/>
            <person name="Rhodes N."/>
            <person name="Thang M."/>
            <person name="Chan C."/>
        </authorList>
    </citation>
    <scope>NUCLEOTIDE SEQUENCE</scope>
</reference>
<dbReference type="GO" id="GO:0006457">
    <property type="term" value="P:protein folding"/>
    <property type="evidence" value="ECO:0007669"/>
    <property type="project" value="InterPro"/>
</dbReference>
<evidence type="ECO:0000313" key="7">
    <source>
        <dbReference type="Proteomes" id="UP000604046"/>
    </source>
</evidence>
<sequence>MHRGLPVVARRFLSRKSWALPQPPAAVAVRPAPWPLARFISTSVPRLAAEPEAEAPDLEELREKIAEAHAQLQELDEKLKASKADLQQAVRRHSQDLDNDTKYAYTKFALSLLHVPDNLERAIDSVKTDELDESEELRKEVEGVKKVRHTVEEALAKFGITKMKALDADFDPAHHEAMFAMEMPGKVESIRDTKNSDARLAAERSQKIQNPVAKIEVAVGTFKDQGWGNCKGNLYLTLLEGDTVLACRNLYGTYRSNGYQHGPQPPPLTLSDSEDVVRLAKPGCFYRMEYTVGAGGGHVLEVQNWTCAIYECEPPPEPTVHVVQVKEIRDRKNTDSRQTAESSKKIRHPVGKIEVAVGTFKDQGWGNCKGNLYLTLLEGDTVLACRNLYGTYRTNGYQHGPQPPPLTLSGSEDVVRLAKPGCCYRMEYTVGAGGGHVLVVENWTCTIHERKQPEPSTEPTNEPSNELSNEPSNEPGN</sequence>
<gene>
    <name evidence="6" type="primary">mge1</name>
    <name evidence="6" type="ORF">SNAT2548_LOCUS17418</name>
</gene>
<evidence type="ECO:0000256" key="3">
    <source>
        <dbReference type="RuleBase" id="RU004478"/>
    </source>
</evidence>
<dbReference type="GO" id="GO:0000774">
    <property type="term" value="F:adenyl-nucleotide exchange factor activity"/>
    <property type="evidence" value="ECO:0007669"/>
    <property type="project" value="InterPro"/>
</dbReference>
<protein>
    <submittedName>
        <fullName evidence="6">Mge1 protein</fullName>
    </submittedName>
</protein>